<feature type="non-terminal residue" evidence="1">
    <location>
        <position position="53"/>
    </location>
</feature>
<evidence type="ECO:0000313" key="1">
    <source>
        <dbReference type="EMBL" id="EGN92746.1"/>
    </source>
</evidence>
<accession>F8QFZ8</accession>
<proteinExistence type="predicted"/>
<gene>
    <name evidence="1" type="ORF">SERLA73DRAFT_146635</name>
</gene>
<dbReference type="EMBL" id="GL945499">
    <property type="protein sequence ID" value="EGN92746.1"/>
    <property type="molecule type" value="Genomic_DNA"/>
</dbReference>
<dbReference type="Proteomes" id="UP000008063">
    <property type="component" value="Unassembled WGS sequence"/>
</dbReference>
<dbReference type="InParanoid" id="F8QFZ8"/>
<dbReference type="AlphaFoldDB" id="F8QFZ8"/>
<keyword evidence="2" id="KW-1185">Reference proteome</keyword>
<organism evidence="2">
    <name type="scientific">Serpula lacrymans var. lacrymans (strain S7.3)</name>
    <name type="common">Dry rot fungus</name>
    <dbReference type="NCBI Taxonomy" id="936435"/>
    <lineage>
        <taxon>Eukaryota</taxon>
        <taxon>Fungi</taxon>
        <taxon>Dikarya</taxon>
        <taxon>Basidiomycota</taxon>
        <taxon>Agaricomycotina</taxon>
        <taxon>Agaricomycetes</taxon>
        <taxon>Agaricomycetidae</taxon>
        <taxon>Boletales</taxon>
        <taxon>Coniophorineae</taxon>
        <taxon>Serpulaceae</taxon>
        <taxon>Serpula</taxon>
    </lineage>
</organism>
<sequence length="53" mass="6122">MMLLGTDEDNMLVLTFISLRLLWVQLGARVNIFRHSIVCVFPICRTSKSLIRT</sequence>
<protein>
    <submittedName>
        <fullName evidence="1">Uncharacterized protein</fullName>
    </submittedName>
</protein>
<evidence type="ECO:0000313" key="2">
    <source>
        <dbReference type="Proteomes" id="UP000008063"/>
    </source>
</evidence>
<reference evidence="2" key="1">
    <citation type="journal article" date="2011" name="Science">
        <title>The plant cell wall-decomposing machinery underlies the functional diversity of forest fungi.</title>
        <authorList>
            <person name="Eastwood D.C."/>
            <person name="Floudas D."/>
            <person name="Binder M."/>
            <person name="Majcherczyk A."/>
            <person name="Schneider P."/>
            <person name="Aerts A."/>
            <person name="Asiegbu F.O."/>
            <person name="Baker S.E."/>
            <person name="Barry K."/>
            <person name="Bendiksby M."/>
            <person name="Blumentritt M."/>
            <person name="Coutinho P.M."/>
            <person name="Cullen D."/>
            <person name="de Vries R.P."/>
            <person name="Gathman A."/>
            <person name="Goodell B."/>
            <person name="Henrissat B."/>
            <person name="Ihrmark K."/>
            <person name="Kauserud H."/>
            <person name="Kohler A."/>
            <person name="LaButti K."/>
            <person name="Lapidus A."/>
            <person name="Lavin J.L."/>
            <person name="Lee Y.-H."/>
            <person name="Lindquist E."/>
            <person name="Lilly W."/>
            <person name="Lucas S."/>
            <person name="Morin E."/>
            <person name="Murat C."/>
            <person name="Oguiza J.A."/>
            <person name="Park J."/>
            <person name="Pisabarro A.G."/>
            <person name="Riley R."/>
            <person name="Rosling A."/>
            <person name="Salamov A."/>
            <person name="Schmidt O."/>
            <person name="Schmutz J."/>
            <person name="Skrede I."/>
            <person name="Stenlid J."/>
            <person name="Wiebenga A."/>
            <person name="Xie X."/>
            <person name="Kuees U."/>
            <person name="Hibbett D.S."/>
            <person name="Hoffmeister D."/>
            <person name="Hoegberg N."/>
            <person name="Martin F."/>
            <person name="Grigoriev I.V."/>
            <person name="Watkinson S.C."/>
        </authorList>
    </citation>
    <scope>NUCLEOTIDE SEQUENCE [LARGE SCALE GENOMIC DNA]</scope>
    <source>
        <strain evidence="2">strain S7.3</strain>
    </source>
</reference>
<dbReference type="HOGENOM" id="CLU_3074504_0_0_1"/>
<name>F8QFZ8_SERL3</name>